<keyword evidence="16" id="KW-0844">Vision</keyword>
<evidence type="ECO:0000256" key="4">
    <source>
        <dbReference type="ARBA" id="ARBA00022553"/>
    </source>
</evidence>
<dbReference type="Gene3D" id="1.20.1070.10">
    <property type="entry name" value="Rhodopsin 7-helix transmembrane proteins"/>
    <property type="match status" value="1"/>
</dbReference>
<keyword evidence="12" id="KW-1015">Disulfide bond</keyword>
<feature type="transmembrane region" description="Helical" evidence="17">
    <location>
        <begin position="281"/>
        <end position="302"/>
    </location>
</feature>
<evidence type="ECO:0000256" key="12">
    <source>
        <dbReference type="ARBA" id="ARBA00023157"/>
    </source>
</evidence>
<keyword evidence="8 17" id="KW-1133">Transmembrane helix</keyword>
<dbReference type="RefSeq" id="XP_015243235.1">
    <property type="nucleotide sequence ID" value="XM_015387749.1"/>
</dbReference>
<evidence type="ECO:0000313" key="19">
    <source>
        <dbReference type="Ensembl" id="ENSCVAP00000016791.1"/>
    </source>
</evidence>
<dbReference type="GO" id="GO:0007601">
    <property type="term" value="P:visual perception"/>
    <property type="evidence" value="ECO:0007669"/>
    <property type="project" value="UniProtKB-KW"/>
</dbReference>
<name>A0A3Q2DCL2_CYPVA</name>
<dbReference type="AlphaFoldDB" id="A0A3Q2DCL2"/>
<dbReference type="InterPro" id="IPR000276">
    <property type="entry name" value="GPCR_Rhodpsn"/>
</dbReference>
<dbReference type="PRINTS" id="PR00237">
    <property type="entry name" value="GPCRRHODOPSN"/>
</dbReference>
<keyword evidence="5 17" id="KW-0716">Sensory transduction</keyword>
<dbReference type="PROSITE" id="PS50262">
    <property type="entry name" value="G_PROTEIN_RECEP_F1_2"/>
    <property type="match status" value="1"/>
</dbReference>
<evidence type="ECO:0000256" key="5">
    <source>
        <dbReference type="ARBA" id="ARBA00022606"/>
    </source>
</evidence>
<feature type="transmembrane region" description="Helical" evidence="17">
    <location>
        <begin position="247"/>
        <end position="269"/>
    </location>
</feature>
<dbReference type="PRINTS" id="PR00238">
    <property type="entry name" value="OPSIN"/>
</dbReference>
<evidence type="ECO:0000256" key="9">
    <source>
        <dbReference type="ARBA" id="ARBA00022991"/>
    </source>
</evidence>
<dbReference type="GO" id="GO:0004930">
    <property type="term" value="F:G protein-coupled receptor activity"/>
    <property type="evidence" value="ECO:0007669"/>
    <property type="project" value="UniProtKB-KW"/>
</dbReference>
<dbReference type="FunFam" id="1.20.1070.10:FF:000018">
    <property type="entry name" value="Rhodopsin"/>
    <property type="match status" value="1"/>
</dbReference>
<feature type="transmembrane region" description="Helical" evidence="17">
    <location>
        <begin position="28"/>
        <end position="53"/>
    </location>
</feature>
<dbReference type="InterPro" id="IPR001760">
    <property type="entry name" value="Opsin"/>
</dbReference>
<keyword evidence="7 17" id="KW-0681">Retinal protein</keyword>
<proteinExistence type="inferred from homology"/>
<feature type="transmembrane region" description="Helical" evidence="17">
    <location>
        <begin position="65"/>
        <end position="83"/>
    </location>
</feature>
<dbReference type="OMA" id="NFHLYEN"/>
<feature type="transmembrane region" description="Helical" evidence="17">
    <location>
        <begin position="145"/>
        <end position="166"/>
    </location>
</feature>
<keyword evidence="4" id="KW-0597">Phosphoprotein</keyword>
<evidence type="ECO:0000313" key="20">
    <source>
        <dbReference type="Proteomes" id="UP000265020"/>
    </source>
</evidence>
<dbReference type="InterPro" id="IPR017452">
    <property type="entry name" value="GPCR_Rhodpsn_7TM"/>
</dbReference>
<accession>A0A3Q2DCL2</accession>
<evidence type="ECO:0000256" key="16">
    <source>
        <dbReference type="ARBA" id="ARBA00023305"/>
    </source>
</evidence>
<dbReference type="Ensembl" id="ENSCVAT00000032050.1">
    <property type="protein sequence ID" value="ENSCVAP00000016791.1"/>
    <property type="gene ID" value="ENSCVAG00000019796.1"/>
</dbReference>
<reference evidence="19" key="1">
    <citation type="submission" date="2025-08" db="UniProtKB">
        <authorList>
            <consortium name="Ensembl"/>
        </authorList>
    </citation>
    <scope>IDENTIFICATION</scope>
</reference>
<dbReference type="Proteomes" id="UP000265020">
    <property type="component" value="Unassembled WGS sequence"/>
</dbReference>
<dbReference type="GeneTree" id="ENSGT01030000234549"/>
<keyword evidence="15 17" id="KW-0807">Transducer</keyword>
<keyword evidence="11 17" id="KW-0472">Membrane</keyword>
<dbReference type="GO" id="GO:0016020">
    <property type="term" value="C:membrane"/>
    <property type="evidence" value="ECO:0007669"/>
    <property type="project" value="UniProtKB-SubCell"/>
</dbReference>
<feature type="transmembrane region" description="Helical" evidence="17">
    <location>
        <begin position="196"/>
        <end position="216"/>
    </location>
</feature>
<keyword evidence="13 17" id="KW-0675">Receptor</keyword>
<evidence type="ECO:0000256" key="8">
    <source>
        <dbReference type="ARBA" id="ARBA00022989"/>
    </source>
</evidence>
<keyword evidence="3 17" id="KW-0600">Photoreceptor protein</keyword>
<dbReference type="STRING" id="28743.ENSCVAP00000016791"/>
<evidence type="ECO:0000256" key="2">
    <source>
        <dbReference type="ARBA" id="ARBA00004141"/>
    </source>
</evidence>
<dbReference type="PANTHER" id="PTHR24240">
    <property type="entry name" value="OPSIN"/>
    <property type="match status" value="1"/>
</dbReference>
<dbReference type="SUPFAM" id="SSF81321">
    <property type="entry name" value="Family A G protein-coupled receptor-like"/>
    <property type="match status" value="1"/>
</dbReference>
<organism evidence="19 20">
    <name type="scientific">Cyprinodon variegatus</name>
    <name type="common">Sheepshead minnow</name>
    <dbReference type="NCBI Taxonomy" id="28743"/>
    <lineage>
        <taxon>Eukaryota</taxon>
        <taxon>Metazoa</taxon>
        <taxon>Chordata</taxon>
        <taxon>Craniata</taxon>
        <taxon>Vertebrata</taxon>
        <taxon>Euteleostomi</taxon>
        <taxon>Actinopterygii</taxon>
        <taxon>Neopterygii</taxon>
        <taxon>Teleostei</taxon>
        <taxon>Neoteleostei</taxon>
        <taxon>Acanthomorphata</taxon>
        <taxon>Ovalentaria</taxon>
        <taxon>Atherinomorphae</taxon>
        <taxon>Cyprinodontiformes</taxon>
        <taxon>Cyprinodontidae</taxon>
        <taxon>Cyprinodon</taxon>
    </lineage>
</organism>
<feature type="transmembrane region" description="Helical" evidence="17">
    <location>
        <begin position="95"/>
        <end position="124"/>
    </location>
</feature>
<dbReference type="PRINTS" id="PR00574">
    <property type="entry name" value="OPSINBLUE"/>
</dbReference>
<comment type="similarity">
    <text evidence="17">Belongs to the G-protein coupled receptor 1 family. Opsin subfamily.</text>
</comment>
<dbReference type="RefSeq" id="XP_015243236.1">
    <property type="nucleotide sequence ID" value="XM_015387750.1"/>
</dbReference>
<evidence type="ECO:0000259" key="18">
    <source>
        <dbReference type="PROSITE" id="PS50262"/>
    </source>
</evidence>
<evidence type="ECO:0000256" key="17">
    <source>
        <dbReference type="RuleBase" id="RU004951"/>
    </source>
</evidence>
<feature type="domain" description="G-protein coupled receptors family 1 profile" evidence="18">
    <location>
        <begin position="47"/>
        <end position="299"/>
    </location>
</feature>
<evidence type="ECO:0000256" key="1">
    <source>
        <dbReference type="ARBA" id="ARBA00002881"/>
    </source>
</evidence>
<evidence type="ECO:0000256" key="7">
    <source>
        <dbReference type="ARBA" id="ARBA00022925"/>
    </source>
</evidence>
<reference evidence="19" key="2">
    <citation type="submission" date="2025-09" db="UniProtKB">
        <authorList>
            <consortium name="Ensembl"/>
        </authorList>
    </citation>
    <scope>IDENTIFICATION</scope>
</reference>
<dbReference type="PROSITE" id="PS00237">
    <property type="entry name" value="G_PROTEIN_RECEP_F1_1"/>
    <property type="match status" value="1"/>
</dbReference>
<evidence type="ECO:0000256" key="3">
    <source>
        <dbReference type="ARBA" id="ARBA00022543"/>
    </source>
</evidence>
<evidence type="ECO:0000256" key="10">
    <source>
        <dbReference type="ARBA" id="ARBA00023040"/>
    </source>
</evidence>
<keyword evidence="20" id="KW-1185">Reference proteome</keyword>
<dbReference type="GO" id="GO:0007602">
    <property type="term" value="P:phototransduction"/>
    <property type="evidence" value="ECO:0007669"/>
    <property type="project" value="UniProtKB-KW"/>
</dbReference>
<evidence type="ECO:0000256" key="11">
    <source>
        <dbReference type="ARBA" id="ARBA00023136"/>
    </source>
</evidence>
<dbReference type="InterPro" id="IPR050125">
    <property type="entry name" value="GPCR_opsins"/>
</dbReference>
<sequence>MKKHFNLYENMTNMDPFEGPQYYIAPMWAFHVQTAFMSFVLFCGWPLNTLVLLATIKYKKLRAPLNYMLVNISFAAFVFLTYSNTQVWAAAVKGYYFLGYTLCASEAAVAAGTGLVTSWSLAVLSFERYIVICKPFGAFKFGNAHAGAAVAFCWIMGFGAASPPLFGWSRFIPEGLNCACGPDWYTRNEELGTTSYMYFLLTTCFCIPLSVIIFSYSQLLGALRAVAAQQAESASTQKAEKEVSRMIIVMVLSFCACYCPYAITGLVYANSSDANRDYRLVTIPAFLTKSSCVYNPLIYIYMNKQFNACIMEMVFGKKMEDASEVSSKTEVSTAS</sequence>
<keyword evidence="14" id="KW-0325">Glycoprotein</keyword>
<evidence type="ECO:0000256" key="13">
    <source>
        <dbReference type="ARBA" id="ARBA00023170"/>
    </source>
</evidence>
<protein>
    <submittedName>
        <fullName evidence="19">Opsin 1 (cone pigments), short-wave-sensitive 1</fullName>
    </submittedName>
</protein>
<dbReference type="KEGG" id="cvg:107092986"/>
<dbReference type="OrthoDB" id="6142583at2759"/>
<dbReference type="Pfam" id="PF00001">
    <property type="entry name" value="7tm_1"/>
    <property type="match status" value="1"/>
</dbReference>
<keyword evidence="9 17" id="KW-0157">Chromophore</keyword>
<dbReference type="GeneID" id="107092986"/>
<comment type="function">
    <text evidence="1">Visual pigments are the light-absorbing molecules that mediate vision. They consist of an apoprotein, opsin, covalently linked to cis-retinal.</text>
</comment>
<dbReference type="GO" id="GO:0009881">
    <property type="term" value="F:photoreceptor activity"/>
    <property type="evidence" value="ECO:0007669"/>
    <property type="project" value="UniProtKB-KW"/>
</dbReference>
<evidence type="ECO:0000256" key="14">
    <source>
        <dbReference type="ARBA" id="ARBA00023180"/>
    </source>
</evidence>
<comment type="subcellular location">
    <subcellularLocation>
        <location evidence="2 17">Membrane</location>
        <topology evidence="2 17">Multi-pass membrane protein</topology>
    </subcellularLocation>
</comment>
<dbReference type="RefSeq" id="XP_015243237.1">
    <property type="nucleotide sequence ID" value="XM_015387751.1"/>
</dbReference>
<keyword evidence="6 17" id="KW-0812">Transmembrane</keyword>
<evidence type="ECO:0000256" key="6">
    <source>
        <dbReference type="ARBA" id="ARBA00022692"/>
    </source>
</evidence>
<keyword evidence="10 17" id="KW-0297">G-protein coupled receptor</keyword>
<evidence type="ECO:0000256" key="15">
    <source>
        <dbReference type="ARBA" id="ARBA00023224"/>
    </source>
</evidence>
<dbReference type="InterPro" id="IPR001521">
    <property type="entry name" value="Opsin_blue"/>
</dbReference>